<dbReference type="RefSeq" id="XP_033399034.1">
    <property type="nucleotide sequence ID" value="XM_033541985.1"/>
</dbReference>
<dbReference type="AlphaFoldDB" id="A0A6A6BGN9"/>
<name>A0A6A6BGN9_9PEZI</name>
<accession>A0A6A6BGN9</accession>
<dbReference type="GeneID" id="54299482"/>
<feature type="compositionally biased region" description="Basic and acidic residues" evidence="1">
    <location>
        <begin position="35"/>
        <end position="48"/>
    </location>
</feature>
<proteinExistence type="predicted"/>
<sequence>MAGEPAGKKRLREDDEGDGASSKRFHTTVSNPDTAHSDESGHQQHIDEEFTETQTLMRMTDDSDSSGNSSDTDEEDVPMDVATHELNSDEEEDEDKETGEVRVIKGGLTRPKWVESLKNSDEAKELAKLHEERMNSILDYYAYNAQPYKVRDEDIEGLVSHKPDPRARFFYVEDDSGDCVLESLGNGLFREKGSTVVLKQVGDTGDDGFFRLKQA</sequence>
<protein>
    <submittedName>
        <fullName evidence="2">Uncharacterized protein</fullName>
    </submittedName>
</protein>
<keyword evidence="3" id="KW-1185">Reference proteome</keyword>
<reference evidence="2" key="1">
    <citation type="journal article" date="2020" name="Stud. Mycol.">
        <title>101 Dothideomycetes genomes: a test case for predicting lifestyles and emergence of pathogens.</title>
        <authorList>
            <person name="Haridas S."/>
            <person name="Albert R."/>
            <person name="Binder M."/>
            <person name="Bloem J."/>
            <person name="Labutti K."/>
            <person name="Salamov A."/>
            <person name="Andreopoulos B."/>
            <person name="Baker S."/>
            <person name="Barry K."/>
            <person name="Bills G."/>
            <person name="Bluhm B."/>
            <person name="Cannon C."/>
            <person name="Castanera R."/>
            <person name="Culley D."/>
            <person name="Daum C."/>
            <person name="Ezra D."/>
            <person name="Gonzalez J."/>
            <person name="Henrissat B."/>
            <person name="Kuo A."/>
            <person name="Liang C."/>
            <person name="Lipzen A."/>
            <person name="Lutzoni F."/>
            <person name="Magnuson J."/>
            <person name="Mondo S."/>
            <person name="Nolan M."/>
            <person name="Ohm R."/>
            <person name="Pangilinan J."/>
            <person name="Park H.-J."/>
            <person name="Ramirez L."/>
            <person name="Alfaro M."/>
            <person name="Sun H."/>
            <person name="Tritt A."/>
            <person name="Yoshinaga Y."/>
            <person name="Zwiers L.-H."/>
            <person name="Turgeon B."/>
            <person name="Goodwin S."/>
            <person name="Spatafora J."/>
            <person name="Crous P."/>
            <person name="Grigoriev I."/>
        </authorList>
    </citation>
    <scope>NUCLEOTIDE SEQUENCE</scope>
    <source>
        <strain evidence="2">CBS 121167</strain>
    </source>
</reference>
<feature type="compositionally biased region" description="Acidic residues" evidence="1">
    <location>
        <begin position="88"/>
        <end position="97"/>
    </location>
</feature>
<gene>
    <name evidence="2" type="ORF">K452DRAFT_297077</name>
</gene>
<dbReference type="Proteomes" id="UP000799438">
    <property type="component" value="Unassembled WGS sequence"/>
</dbReference>
<evidence type="ECO:0000256" key="1">
    <source>
        <dbReference type="SAM" id="MobiDB-lite"/>
    </source>
</evidence>
<evidence type="ECO:0000313" key="3">
    <source>
        <dbReference type="Proteomes" id="UP000799438"/>
    </source>
</evidence>
<feature type="region of interest" description="Disordered" evidence="1">
    <location>
        <begin position="1"/>
        <end position="103"/>
    </location>
</feature>
<dbReference type="EMBL" id="ML995482">
    <property type="protein sequence ID" value="KAF2143322.1"/>
    <property type="molecule type" value="Genomic_DNA"/>
</dbReference>
<organism evidence="2 3">
    <name type="scientific">Aplosporella prunicola CBS 121167</name>
    <dbReference type="NCBI Taxonomy" id="1176127"/>
    <lineage>
        <taxon>Eukaryota</taxon>
        <taxon>Fungi</taxon>
        <taxon>Dikarya</taxon>
        <taxon>Ascomycota</taxon>
        <taxon>Pezizomycotina</taxon>
        <taxon>Dothideomycetes</taxon>
        <taxon>Dothideomycetes incertae sedis</taxon>
        <taxon>Botryosphaeriales</taxon>
        <taxon>Aplosporellaceae</taxon>
        <taxon>Aplosporella</taxon>
    </lineage>
</organism>
<evidence type="ECO:0000313" key="2">
    <source>
        <dbReference type="EMBL" id="KAF2143322.1"/>
    </source>
</evidence>